<dbReference type="SUPFAM" id="SSF47384">
    <property type="entry name" value="Homodimeric domain of signal transducing histidine kinase"/>
    <property type="match status" value="1"/>
</dbReference>
<dbReference type="STRING" id="262898.GA0070564_101938"/>
<dbReference type="Proteomes" id="UP000199504">
    <property type="component" value="Unassembled WGS sequence"/>
</dbReference>
<dbReference type="CDD" id="cd00082">
    <property type="entry name" value="HisKA"/>
    <property type="match status" value="1"/>
</dbReference>
<keyword evidence="5" id="KW-0808">Transferase</keyword>
<dbReference type="SUPFAM" id="SSF55874">
    <property type="entry name" value="ATPase domain of HSP90 chaperone/DNA topoisomerase II/histidine kinase"/>
    <property type="match status" value="1"/>
</dbReference>
<feature type="transmembrane region" description="Helical" evidence="11">
    <location>
        <begin position="142"/>
        <end position="165"/>
    </location>
</feature>
<keyword evidence="9" id="KW-0902">Two-component regulatory system</keyword>
<evidence type="ECO:0000256" key="3">
    <source>
        <dbReference type="ARBA" id="ARBA00012438"/>
    </source>
</evidence>
<evidence type="ECO:0000256" key="9">
    <source>
        <dbReference type="ARBA" id="ARBA00023012"/>
    </source>
</evidence>
<dbReference type="InterPro" id="IPR050428">
    <property type="entry name" value="TCS_sensor_his_kinase"/>
</dbReference>
<keyword evidence="4" id="KW-0597">Phosphoprotein</keyword>
<organism evidence="13 14">
    <name type="scientific">Micromonospora mirobrigensis</name>
    <dbReference type="NCBI Taxonomy" id="262898"/>
    <lineage>
        <taxon>Bacteria</taxon>
        <taxon>Bacillati</taxon>
        <taxon>Actinomycetota</taxon>
        <taxon>Actinomycetes</taxon>
        <taxon>Micromonosporales</taxon>
        <taxon>Micromonosporaceae</taxon>
        <taxon>Micromonospora</taxon>
    </lineage>
</organism>
<dbReference type="Gene3D" id="3.30.565.10">
    <property type="entry name" value="Histidine kinase-like ATPase, C-terminal domain"/>
    <property type="match status" value="1"/>
</dbReference>
<dbReference type="Gene3D" id="1.10.287.130">
    <property type="match status" value="1"/>
</dbReference>
<comment type="catalytic activity">
    <reaction evidence="1">
        <text>ATP + protein L-histidine = ADP + protein N-phospho-L-histidine.</text>
        <dbReference type="EC" id="2.7.13.3"/>
    </reaction>
</comment>
<dbReference type="SMART" id="SM00387">
    <property type="entry name" value="HATPase_c"/>
    <property type="match status" value="1"/>
</dbReference>
<dbReference type="PANTHER" id="PTHR45436">
    <property type="entry name" value="SENSOR HISTIDINE KINASE YKOH"/>
    <property type="match status" value="1"/>
</dbReference>
<evidence type="ECO:0000313" key="14">
    <source>
        <dbReference type="Proteomes" id="UP000199504"/>
    </source>
</evidence>
<feature type="transmembrane region" description="Helical" evidence="11">
    <location>
        <begin position="14"/>
        <end position="35"/>
    </location>
</feature>
<reference evidence="14" key="1">
    <citation type="submission" date="2016-06" db="EMBL/GenBank/DDBJ databases">
        <authorList>
            <person name="Varghese N."/>
            <person name="Submissions Spin"/>
        </authorList>
    </citation>
    <scope>NUCLEOTIDE SEQUENCE [LARGE SCALE GENOMIC DNA]</scope>
    <source>
        <strain evidence="14">DSM 44830</strain>
    </source>
</reference>
<dbReference type="InterPro" id="IPR036097">
    <property type="entry name" value="HisK_dim/P_sf"/>
</dbReference>
<gene>
    <name evidence="13" type="ORF">GA0070564_101938</name>
</gene>
<dbReference type="SMART" id="SM00388">
    <property type="entry name" value="HisKA"/>
    <property type="match status" value="1"/>
</dbReference>
<evidence type="ECO:0000256" key="1">
    <source>
        <dbReference type="ARBA" id="ARBA00000085"/>
    </source>
</evidence>
<evidence type="ECO:0000256" key="11">
    <source>
        <dbReference type="SAM" id="Phobius"/>
    </source>
</evidence>
<dbReference type="CDD" id="cd00075">
    <property type="entry name" value="HATPase"/>
    <property type="match status" value="1"/>
</dbReference>
<dbReference type="AlphaFoldDB" id="A0A1C4V466"/>
<dbReference type="InterPro" id="IPR004358">
    <property type="entry name" value="Sig_transdc_His_kin-like_C"/>
</dbReference>
<dbReference type="GO" id="GO:0000155">
    <property type="term" value="F:phosphorelay sensor kinase activity"/>
    <property type="evidence" value="ECO:0007669"/>
    <property type="project" value="InterPro"/>
</dbReference>
<evidence type="ECO:0000256" key="10">
    <source>
        <dbReference type="ARBA" id="ARBA00023136"/>
    </source>
</evidence>
<dbReference type="GO" id="GO:0005886">
    <property type="term" value="C:plasma membrane"/>
    <property type="evidence" value="ECO:0007669"/>
    <property type="project" value="UniProtKB-SubCell"/>
</dbReference>
<evidence type="ECO:0000256" key="8">
    <source>
        <dbReference type="ARBA" id="ARBA00022989"/>
    </source>
</evidence>
<protein>
    <recommendedName>
        <fullName evidence="3">histidine kinase</fullName>
        <ecNumber evidence="3">2.7.13.3</ecNumber>
    </recommendedName>
</protein>
<evidence type="ECO:0000256" key="7">
    <source>
        <dbReference type="ARBA" id="ARBA00022777"/>
    </source>
</evidence>
<evidence type="ECO:0000256" key="4">
    <source>
        <dbReference type="ARBA" id="ARBA00022553"/>
    </source>
</evidence>
<keyword evidence="8 11" id="KW-1133">Transmembrane helix</keyword>
<dbReference type="EMBL" id="FMCX01000001">
    <property type="protein sequence ID" value="SCE78733.1"/>
    <property type="molecule type" value="Genomic_DNA"/>
</dbReference>
<evidence type="ECO:0000256" key="6">
    <source>
        <dbReference type="ARBA" id="ARBA00022692"/>
    </source>
</evidence>
<sequence length="397" mass="41545">MDEGRLTRARRRSVWQTAAAIGAVLLLAGGLMFALTVREQSRTLDAQLRQVLVQAEDVDDPPPGQYLARWPAGGSGPAEVTPAASPELVRVLGDAAGRRDGRFEADAGDDHPVRVLVDRRGDGSRWAVAADLRPLGDERRRLAGALLLAELAGLAGALVAATLLARRAVAPLATALTLQRRFVADASHELRTPLTVLHTRAQLLARRARRRPAAELADDLDRLVADTRVLGEVVEDLLVSAAAEQQPLPETVVDLAELARAVVASMAPYAAQRQVELSVGADPTAPVRGAATALRRALTALVDNAVGHVPPGGSVRVSVTRDDGRVLARVADDGVGLDPADADRLFARFAHGEGGAGRRFGLGLALVQHVASAHRGTVEVAGAPGDGATFTLVLPAA</sequence>
<dbReference type="OrthoDB" id="9786919at2"/>
<keyword evidence="7 13" id="KW-0418">Kinase</keyword>
<dbReference type="InterPro" id="IPR003594">
    <property type="entry name" value="HATPase_dom"/>
</dbReference>
<evidence type="ECO:0000256" key="5">
    <source>
        <dbReference type="ARBA" id="ARBA00022679"/>
    </source>
</evidence>
<dbReference type="InterPro" id="IPR005467">
    <property type="entry name" value="His_kinase_dom"/>
</dbReference>
<dbReference type="EC" id="2.7.13.3" evidence="3"/>
<feature type="domain" description="Histidine kinase" evidence="12">
    <location>
        <begin position="185"/>
        <end position="397"/>
    </location>
</feature>
<dbReference type="PRINTS" id="PR00344">
    <property type="entry name" value="BCTRLSENSOR"/>
</dbReference>
<keyword evidence="10 11" id="KW-0472">Membrane</keyword>
<keyword evidence="6 11" id="KW-0812">Transmembrane</keyword>
<evidence type="ECO:0000256" key="2">
    <source>
        <dbReference type="ARBA" id="ARBA00004236"/>
    </source>
</evidence>
<dbReference type="Pfam" id="PF00512">
    <property type="entry name" value="HisKA"/>
    <property type="match status" value="1"/>
</dbReference>
<dbReference type="PROSITE" id="PS50109">
    <property type="entry name" value="HIS_KIN"/>
    <property type="match status" value="1"/>
</dbReference>
<dbReference type="PANTHER" id="PTHR45436:SF5">
    <property type="entry name" value="SENSOR HISTIDINE KINASE TRCS"/>
    <property type="match status" value="1"/>
</dbReference>
<name>A0A1C4V466_9ACTN</name>
<dbReference type="InterPro" id="IPR036890">
    <property type="entry name" value="HATPase_C_sf"/>
</dbReference>
<dbReference type="InterPro" id="IPR003661">
    <property type="entry name" value="HisK_dim/P_dom"/>
</dbReference>
<dbReference type="RefSeq" id="WP_091602926.1">
    <property type="nucleotide sequence ID" value="NZ_FMCX01000001.1"/>
</dbReference>
<evidence type="ECO:0000313" key="13">
    <source>
        <dbReference type="EMBL" id="SCE78733.1"/>
    </source>
</evidence>
<keyword evidence="14" id="KW-1185">Reference proteome</keyword>
<proteinExistence type="predicted"/>
<comment type="subcellular location">
    <subcellularLocation>
        <location evidence="2">Cell membrane</location>
    </subcellularLocation>
</comment>
<accession>A0A1C4V466</accession>
<dbReference type="Pfam" id="PF02518">
    <property type="entry name" value="HATPase_c"/>
    <property type="match status" value="1"/>
</dbReference>
<evidence type="ECO:0000259" key="12">
    <source>
        <dbReference type="PROSITE" id="PS50109"/>
    </source>
</evidence>